<gene>
    <name evidence="1" type="ORF">SPELUC_LOCUS13864</name>
</gene>
<accession>A0ACA9QBE9</accession>
<evidence type="ECO:0000313" key="2">
    <source>
        <dbReference type="Proteomes" id="UP000789366"/>
    </source>
</evidence>
<protein>
    <submittedName>
        <fullName evidence="1">7160_t:CDS:1</fullName>
    </submittedName>
</protein>
<proteinExistence type="predicted"/>
<organism evidence="1 2">
    <name type="scientific">Cetraspora pellucida</name>
    <dbReference type="NCBI Taxonomy" id="1433469"/>
    <lineage>
        <taxon>Eukaryota</taxon>
        <taxon>Fungi</taxon>
        <taxon>Fungi incertae sedis</taxon>
        <taxon>Mucoromycota</taxon>
        <taxon>Glomeromycotina</taxon>
        <taxon>Glomeromycetes</taxon>
        <taxon>Diversisporales</taxon>
        <taxon>Gigasporaceae</taxon>
        <taxon>Cetraspora</taxon>
    </lineage>
</organism>
<feature type="non-terminal residue" evidence="1">
    <location>
        <position position="1"/>
    </location>
</feature>
<feature type="non-terminal residue" evidence="1">
    <location>
        <position position="115"/>
    </location>
</feature>
<dbReference type="Proteomes" id="UP000789366">
    <property type="component" value="Unassembled WGS sequence"/>
</dbReference>
<keyword evidence="2" id="KW-1185">Reference proteome</keyword>
<evidence type="ECO:0000313" key="1">
    <source>
        <dbReference type="EMBL" id="CAG8741808.1"/>
    </source>
</evidence>
<name>A0ACA9QBE9_9GLOM</name>
<reference evidence="1" key="1">
    <citation type="submission" date="2021-06" db="EMBL/GenBank/DDBJ databases">
        <authorList>
            <person name="Kallberg Y."/>
            <person name="Tangrot J."/>
            <person name="Rosling A."/>
        </authorList>
    </citation>
    <scope>NUCLEOTIDE SEQUENCE</scope>
    <source>
        <strain evidence="1">28 12/20/2015</strain>
    </source>
</reference>
<sequence length="115" mass="13767">ERPYREWKLTTWEDFYTNKYPNKTKEESHNSFRRDLDVLISKLEPKTAIYDKALALKRDFLNLKKKSNSSIKSVERRFPDNISLWDNFISEDIWTAAEINIHDILTPLDRSVSFL</sequence>
<dbReference type="EMBL" id="CAJVPW010038260">
    <property type="protein sequence ID" value="CAG8741808.1"/>
    <property type="molecule type" value="Genomic_DNA"/>
</dbReference>
<comment type="caution">
    <text evidence="1">The sequence shown here is derived from an EMBL/GenBank/DDBJ whole genome shotgun (WGS) entry which is preliminary data.</text>
</comment>